<accession>V4B455</accession>
<evidence type="ECO:0000313" key="3">
    <source>
        <dbReference type="Proteomes" id="UP000030746"/>
    </source>
</evidence>
<keyword evidence="3" id="KW-1185">Reference proteome</keyword>
<name>V4B455_LOTGI</name>
<feature type="region of interest" description="Disordered" evidence="1">
    <location>
        <begin position="1"/>
        <end position="164"/>
    </location>
</feature>
<feature type="compositionally biased region" description="Polar residues" evidence="1">
    <location>
        <begin position="68"/>
        <end position="79"/>
    </location>
</feature>
<dbReference type="Proteomes" id="UP000030746">
    <property type="component" value="Unassembled WGS sequence"/>
</dbReference>
<reference evidence="2 3" key="1">
    <citation type="journal article" date="2013" name="Nature">
        <title>Insights into bilaterian evolution from three spiralian genomes.</title>
        <authorList>
            <person name="Simakov O."/>
            <person name="Marletaz F."/>
            <person name="Cho S.J."/>
            <person name="Edsinger-Gonzales E."/>
            <person name="Havlak P."/>
            <person name="Hellsten U."/>
            <person name="Kuo D.H."/>
            <person name="Larsson T."/>
            <person name="Lv J."/>
            <person name="Arendt D."/>
            <person name="Savage R."/>
            <person name="Osoegawa K."/>
            <person name="de Jong P."/>
            <person name="Grimwood J."/>
            <person name="Chapman J.A."/>
            <person name="Shapiro H."/>
            <person name="Aerts A."/>
            <person name="Otillar R.P."/>
            <person name="Terry A.Y."/>
            <person name="Boore J.L."/>
            <person name="Grigoriev I.V."/>
            <person name="Lindberg D.R."/>
            <person name="Seaver E.C."/>
            <person name="Weisblat D.A."/>
            <person name="Putnam N.H."/>
            <person name="Rokhsar D.S."/>
        </authorList>
    </citation>
    <scope>NUCLEOTIDE SEQUENCE [LARGE SCALE GENOMIC DNA]</scope>
</reference>
<feature type="compositionally biased region" description="Low complexity" evidence="1">
    <location>
        <begin position="150"/>
        <end position="164"/>
    </location>
</feature>
<feature type="compositionally biased region" description="Basic and acidic residues" evidence="1">
    <location>
        <begin position="109"/>
        <end position="131"/>
    </location>
</feature>
<feature type="non-terminal residue" evidence="2">
    <location>
        <position position="1"/>
    </location>
</feature>
<evidence type="ECO:0000313" key="2">
    <source>
        <dbReference type="EMBL" id="ESP02226.1"/>
    </source>
</evidence>
<evidence type="ECO:0000256" key="1">
    <source>
        <dbReference type="SAM" id="MobiDB-lite"/>
    </source>
</evidence>
<protein>
    <submittedName>
        <fullName evidence="2">Uncharacterized protein</fullName>
    </submittedName>
</protein>
<feature type="compositionally biased region" description="Polar residues" evidence="1">
    <location>
        <begin position="1"/>
        <end position="16"/>
    </location>
</feature>
<dbReference type="CTD" id="20251376"/>
<dbReference type="EMBL" id="KB200314">
    <property type="protein sequence ID" value="ESP02226.1"/>
    <property type="molecule type" value="Genomic_DNA"/>
</dbReference>
<dbReference type="KEGG" id="lgi:LOTGIDRAFT_56897"/>
<feature type="non-terminal residue" evidence="2">
    <location>
        <position position="164"/>
    </location>
</feature>
<dbReference type="GeneID" id="20251376"/>
<sequence length="164" mass="17528">SSSETQPTPDSVQSFNELRLEKSETSDTSESKGDYSSQDKSKSDNSVPTSPEIYSDSSCTSPKKEITISENAVSSVNSSPKKETASEVGSPKRATGEVKSDYSDVIGSPKKEISYSPKHSDHSADYSESTDKGSGGYPSPKRRPEKGDYYSDNSSRSSSSGNPS</sequence>
<proteinExistence type="predicted"/>
<dbReference type="RefSeq" id="XP_009047053.1">
    <property type="nucleotide sequence ID" value="XM_009048805.1"/>
</dbReference>
<gene>
    <name evidence="2" type="ORF">LOTGIDRAFT_56897</name>
</gene>
<feature type="compositionally biased region" description="Basic and acidic residues" evidence="1">
    <location>
        <begin position="18"/>
        <end position="43"/>
    </location>
</feature>
<organism evidence="2 3">
    <name type="scientific">Lottia gigantea</name>
    <name type="common">Giant owl limpet</name>
    <dbReference type="NCBI Taxonomy" id="225164"/>
    <lineage>
        <taxon>Eukaryota</taxon>
        <taxon>Metazoa</taxon>
        <taxon>Spiralia</taxon>
        <taxon>Lophotrochozoa</taxon>
        <taxon>Mollusca</taxon>
        <taxon>Gastropoda</taxon>
        <taxon>Patellogastropoda</taxon>
        <taxon>Lottioidea</taxon>
        <taxon>Lottiidae</taxon>
        <taxon>Lottia</taxon>
    </lineage>
</organism>
<dbReference type="AlphaFoldDB" id="V4B455"/>
<dbReference type="HOGENOM" id="CLU_1623122_0_0_1"/>